<dbReference type="RefSeq" id="WP_245934048.1">
    <property type="nucleotide sequence ID" value="NZ_QGDN01000001.1"/>
</dbReference>
<evidence type="ECO:0000256" key="2">
    <source>
        <dbReference type="ARBA" id="ARBA00022448"/>
    </source>
</evidence>
<dbReference type="InterPro" id="IPR035906">
    <property type="entry name" value="MetI-like_sf"/>
</dbReference>
<dbReference type="Gene3D" id="1.10.3720.10">
    <property type="entry name" value="MetI-like"/>
    <property type="match status" value="1"/>
</dbReference>
<dbReference type="PROSITE" id="PS50928">
    <property type="entry name" value="ABC_TM1"/>
    <property type="match status" value="1"/>
</dbReference>
<feature type="transmembrane region" description="Helical" evidence="7">
    <location>
        <begin position="259"/>
        <end position="278"/>
    </location>
</feature>
<feature type="region of interest" description="Disordered" evidence="8">
    <location>
        <begin position="1"/>
        <end position="45"/>
    </location>
</feature>
<dbReference type="InterPro" id="IPR025966">
    <property type="entry name" value="OppC_N"/>
</dbReference>
<protein>
    <submittedName>
        <fullName evidence="10">Peptide/nickel transport system permease protein</fullName>
    </submittedName>
</protein>
<keyword evidence="2 7" id="KW-0813">Transport</keyword>
<keyword evidence="5 7" id="KW-1133">Transmembrane helix</keyword>
<evidence type="ECO:0000313" key="10">
    <source>
        <dbReference type="EMBL" id="SSA34178.1"/>
    </source>
</evidence>
<keyword evidence="4 7" id="KW-0812">Transmembrane</keyword>
<dbReference type="Pfam" id="PF12911">
    <property type="entry name" value="OppC_N"/>
    <property type="match status" value="1"/>
</dbReference>
<keyword evidence="6 7" id="KW-0472">Membrane</keyword>
<name>A0A2Y8ZS98_9MICO</name>
<feature type="transmembrane region" description="Helical" evidence="7">
    <location>
        <begin position="58"/>
        <end position="80"/>
    </location>
</feature>
<evidence type="ECO:0000256" key="5">
    <source>
        <dbReference type="ARBA" id="ARBA00022989"/>
    </source>
</evidence>
<evidence type="ECO:0000256" key="3">
    <source>
        <dbReference type="ARBA" id="ARBA00022475"/>
    </source>
</evidence>
<evidence type="ECO:0000259" key="9">
    <source>
        <dbReference type="PROSITE" id="PS50928"/>
    </source>
</evidence>
<dbReference type="GO" id="GO:0055085">
    <property type="term" value="P:transmembrane transport"/>
    <property type="evidence" value="ECO:0007669"/>
    <property type="project" value="InterPro"/>
</dbReference>
<dbReference type="EMBL" id="UESZ01000001">
    <property type="protein sequence ID" value="SSA34178.1"/>
    <property type="molecule type" value="Genomic_DNA"/>
</dbReference>
<feature type="domain" description="ABC transmembrane type-1" evidence="9">
    <location>
        <begin position="129"/>
        <end position="338"/>
    </location>
</feature>
<comment type="similarity">
    <text evidence="7">Belongs to the binding-protein-dependent transport system permease family.</text>
</comment>
<feature type="transmembrane region" description="Helical" evidence="7">
    <location>
        <begin position="208"/>
        <end position="226"/>
    </location>
</feature>
<feature type="transmembrane region" description="Helical" evidence="7">
    <location>
        <begin position="133"/>
        <end position="155"/>
    </location>
</feature>
<evidence type="ECO:0000256" key="4">
    <source>
        <dbReference type="ARBA" id="ARBA00022692"/>
    </source>
</evidence>
<evidence type="ECO:0000256" key="8">
    <source>
        <dbReference type="SAM" id="MobiDB-lite"/>
    </source>
</evidence>
<evidence type="ECO:0000256" key="1">
    <source>
        <dbReference type="ARBA" id="ARBA00004651"/>
    </source>
</evidence>
<evidence type="ECO:0000256" key="7">
    <source>
        <dbReference type="RuleBase" id="RU363032"/>
    </source>
</evidence>
<keyword evidence="3" id="KW-1003">Cell membrane</keyword>
<dbReference type="GO" id="GO:0005886">
    <property type="term" value="C:plasma membrane"/>
    <property type="evidence" value="ECO:0007669"/>
    <property type="project" value="UniProtKB-SubCell"/>
</dbReference>
<feature type="transmembrane region" description="Helical" evidence="7">
    <location>
        <begin position="314"/>
        <end position="338"/>
    </location>
</feature>
<dbReference type="SUPFAM" id="SSF161098">
    <property type="entry name" value="MetI-like"/>
    <property type="match status" value="1"/>
</dbReference>
<reference evidence="11" key="1">
    <citation type="submission" date="2016-10" db="EMBL/GenBank/DDBJ databases">
        <authorList>
            <person name="Varghese N."/>
            <person name="Submissions S."/>
        </authorList>
    </citation>
    <scope>NUCLEOTIDE SEQUENCE [LARGE SCALE GENOMIC DNA]</scope>
    <source>
        <strain evidence="11">DSM 22951</strain>
    </source>
</reference>
<organism evidence="10 11">
    <name type="scientific">Branchiibius hedensis</name>
    <dbReference type="NCBI Taxonomy" id="672460"/>
    <lineage>
        <taxon>Bacteria</taxon>
        <taxon>Bacillati</taxon>
        <taxon>Actinomycetota</taxon>
        <taxon>Actinomycetes</taxon>
        <taxon>Micrococcales</taxon>
        <taxon>Dermacoccaceae</taxon>
        <taxon>Branchiibius</taxon>
    </lineage>
</organism>
<comment type="subcellular location">
    <subcellularLocation>
        <location evidence="1 7">Cell membrane</location>
        <topology evidence="1 7">Multi-pass membrane protein</topology>
    </subcellularLocation>
</comment>
<sequence>MSLSPQLNPDQAAESVETLTQAEDAPGTTGGRFRRKGTDNASKSPSRIAWERLRHDKVAIFCSIIVLFFLLMAIFAPLLASWEGQDPNVSDTNLVDLDGNPIDGPNSQHWLGVTPKVGRDIFARYVYGVRPSLAIAVFAAIGTTLIGLVLGLLAGYFGGWVDKVVSWWVDFLLSLPFLLFAIGLVPIVQSWFGNPFTITAETTARVRFGALIFILLIFGWATMARLTRSTVISLRESEFIQAARVLGVPTRRILFKEMVPNLVGVTLVFLTMAVPTYISSEAGLSYLGVGLQDPIASWGNMIADAQKYYATQPLYLWVPVLSVALLVLALSLLGDAVADAFNPSTRR</sequence>
<gene>
    <name evidence="10" type="ORF">SAMN04489750_1481</name>
</gene>
<dbReference type="PANTHER" id="PTHR43386:SF1">
    <property type="entry name" value="D,D-DIPEPTIDE TRANSPORT SYSTEM PERMEASE PROTEIN DDPC-RELATED"/>
    <property type="match status" value="1"/>
</dbReference>
<evidence type="ECO:0000313" key="11">
    <source>
        <dbReference type="Proteomes" id="UP000250028"/>
    </source>
</evidence>
<evidence type="ECO:0000256" key="6">
    <source>
        <dbReference type="ARBA" id="ARBA00023136"/>
    </source>
</evidence>
<dbReference type="InterPro" id="IPR050366">
    <property type="entry name" value="BP-dependent_transpt_permease"/>
</dbReference>
<dbReference type="InterPro" id="IPR000515">
    <property type="entry name" value="MetI-like"/>
</dbReference>
<dbReference type="PANTHER" id="PTHR43386">
    <property type="entry name" value="OLIGOPEPTIDE TRANSPORT SYSTEM PERMEASE PROTEIN APPC"/>
    <property type="match status" value="1"/>
</dbReference>
<dbReference type="Pfam" id="PF00528">
    <property type="entry name" value="BPD_transp_1"/>
    <property type="match status" value="1"/>
</dbReference>
<dbReference type="CDD" id="cd06261">
    <property type="entry name" value="TM_PBP2"/>
    <property type="match status" value="1"/>
</dbReference>
<proteinExistence type="inferred from homology"/>
<keyword evidence="11" id="KW-1185">Reference proteome</keyword>
<dbReference type="AlphaFoldDB" id="A0A2Y8ZS98"/>
<accession>A0A2Y8ZS98</accession>
<feature type="transmembrane region" description="Helical" evidence="7">
    <location>
        <begin position="167"/>
        <end position="188"/>
    </location>
</feature>
<dbReference type="Proteomes" id="UP000250028">
    <property type="component" value="Unassembled WGS sequence"/>
</dbReference>